<feature type="transmembrane region" description="Helical" evidence="19">
    <location>
        <begin position="367"/>
        <end position="398"/>
    </location>
</feature>
<dbReference type="Gene3D" id="3.30.200.20">
    <property type="entry name" value="Phosphorylase Kinase, domain 1"/>
    <property type="match status" value="1"/>
</dbReference>
<accession>A0A8K0HC23</accession>
<evidence type="ECO:0000256" key="1">
    <source>
        <dbReference type="ARBA" id="ARBA00004479"/>
    </source>
</evidence>
<dbReference type="OrthoDB" id="1930390at2759"/>
<protein>
    <recommendedName>
        <fullName evidence="2">non-specific serine/threonine protein kinase</fullName>
        <ecNumber evidence="2">2.7.11.1</ecNumber>
    </recommendedName>
</protein>
<dbReference type="InterPro" id="IPR036426">
    <property type="entry name" value="Bulb-type_lectin_dom_sf"/>
</dbReference>
<dbReference type="PROSITE" id="PS00108">
    <property type="entry name" value="PROTEIN_KINASE_ST"/>
    <property type="match status" value="1"/>
</dbReference>
<dbReference type="InterPro" id="IPR001480">
    <property type="entry name" value="Bulb-type_lectin_dom"/>
</dbReference>
<dbReference type="EMBL" id="VOIH02000004">
    <property type="protein sequence ID" value="KAF3449145.1"/>
    <property type="molecule type" value="Genomic_DNA"/>
</dbReference>
<evidence type="ECO:0000256" key="19">
    <source>
        <dbReference type="SAM" id="Phobius"/>
    </source>
</evidence>
<evidence type="ECO:0000256" key="12">
    <source>
        <dbReference type="ARBA" id="ARBA00023136"/>
    </source>
</evidence>
<dbReference type="InterPro" id="IPR017441">
    <property type="entry name" value="Protein_kinase_ATP_BS"/>
</dbReference>
<keyword evidence="13" id="KW-1015">Disulfide bond</keyword>
<dbReference type="InterPro" id="IPR051343">
    <property type="entry name" value="G-type_lectin_kinases/EP1-like"/>
</dbReference>
<evidence type="ECO:0000256" key="4">
    <source>
        <dbReference type="ARBA" id="ARBA00022536"/>
    </source>
</evidence>
<evidence type="ECO:0000256" key="7">
    <source>
        <dbReference type="ARBA" id="ARBA00022729"/>
    </source>
</evidence>
<keyword evidence="12 19" id="KW-0472">Membrane</keyword>
<evidence type="ECO:0000256" key="14">
    <source>
        <dbReference type="ARBA" id="ARBA00023170"/>
    </source>
</evidence>
<keyword evidence="8 18" id="KW-0547">Nucleotide-binding</keyword>
<keyword evidence="11 19" id="KW-1133">Transmembrane helix</keyword>
<keyword evidence="15" id="KW-0325">Glycoprotein</keyword>
<evidence type="ECO:0000256" key="17">
    <source>
        <dbReference type="ARBA" id="ARBA00048679"/>
    </source>
</evidence>
<keyword evidence="9" id="KW-0418">Kinase</keyword>
<dbReference type="PROSITE" id="PS50011">
    <property type="entry name" value="PROTEIN_KINASE_DOM"/>
    <property type="match status" value="1"/>
</dbReference>
<keyword evidence="4" id="KW-0245">EGF-like domain</keyword>
<feature type="binding site" evidence="18">
    <location>
        <position position="460"/>
    </location>
    <ligand>
        <name>ATP</name>
        <dbReference type="ChEBI" id="CHEBI:30616"/>
    </ligand>
</feature>
<dbReference type="InterPro" id="IPR000719">
    <property type="entry name" value="Prot_kinase_dom"/>
</dbReference>
<dbReference type="FunFam" id="2.90.10.30:FF:000001">
    <property type="entry name" value="Serine/threonine-protein kinase"/>
    <property type="match status" value="1"/>
</dbReference>
<dbReference type="PANTHER" id="PTHR47976:SF15">
    <property type="entry name" value="G-TYPE LECTIN S-RECEPTOR-LIKE SERINE_THREONINE-PROTEIN KINASE RLK1"/>
    <property type="match status" value="1"/>
</dbReference>
<dbReference type="Pfam" id="PF01453">
    <property type="entry name" value="B_lectin"/>
    <property type="match status" value="1"/>
</dbReference>
<evidence type="ECO:0000313" key="21">
    <source>
        <dbReference type="EMBL" id="KAF3449145.1"/>
    </source>
</evidence>
<dbReference type="FunFam" id="3.30.200.20:FF:000059">
    <property type="entry name" value="S-receptor-like serine/threonine-protein kinase"/>
    <property type="match status" value="1"/>
</dbReference>
<evidence type="ECO:0000256" key="10">
    <source>
        <dbReference type="ARBA" id="ARBA00022840"/>
    </source>
</evidence>
<evidence type="ECO:0000256" key="11">
    <source>
        <dbReference type="ARBA" id="ARBA00022989"/>
    </source>
</evidence>
<evidence type="ECO:0000256" key="9">
    <source>
        <dbReference type="ARBA" id="ARBA00022777"/>
    </source>
</evidence>
<dbReference type="AlphaFoldDB" id="A0A8K0HC23"/>
<dbReference type="Gene3D" id="2.90.10.30">
    <property type="match status" value="2"/>
</dbReference>
<dbReference type="FunFam" id="1.10.510.10:FF:000537">
    <property type="entry name" value="Putative receptor-like protein kinase"/>
    <property type="match status" value="1"/>
</dbReference>
<dbReference type="GO" id="GO:0016020">
    <property type="term" value="C:membrane"/>
    <property type="evidence" value="ECO:0007669"/>
    <property type="project" value="UniProtKB-SubCell"/>
</dbReference>
<name>A0A8K0HC23_9ROSA</name>
<dbReference type="PROSITE" id="PS00107">
    <property type="entry name" value="PROTEIN_KINASE_ATP"/>
    <property type="match status" value="1"/>
</dbReference>
<dbReference type="EC" id="2.7.11.1" evidence="2"/>
<dbReference type="GO" id="GO:0005524">
    <property type="term" value="F:ATP binding"/>
    <property type="evidence" value="ECO:0007669"/>
    <property type="project" value="UniProtKB-UniRule"/>
</dbReference>
<evidence type="ECO:0000256" key="18">
    <source>
        <dbReference type="PROSITE-ProRule" id="PRU10141"/>
    </source>
</evidence>
<dbReference type="CDD" id="cd01098">
    <property type="entry name" value="PAN_AP_plant"/>
    <property type="match status" value="1"/>
</dbReference>
<comment type="caution">
    <text evidence="21">The sequence shown here is derived from an EMBL/GenBank/DDBJ whole genome shotgun (WGS) entry which is preliminary data.</text>
</comment>
<gene>
    <name evidence="21" type="ORF">FNV43_RR09873</name>
</gene>
<dbReference type="Proteomes" id="UP000796880">
    <property type="component" value="Unassembled WGS sequence"/>
</dbReference>
<keyword evidence="3" id="KW-0723">Serine/threonine-protein kinase</keyword>
<dbReference type="Gene3D" id="1.10.510.10">
    <property type="entry name" value="Transferase(Phosphotransferase) domain 1"/>
    <property type="match status" value="1"/>
</dbReference>
<organism evidence="21 22">
    <name type="scientific">Rhamnella rubrinervis</name>
    <dbReference type="NCBI Taxonomy" id="2594499"/>
    <lineage>
        <taxon>Eukaryota</taxon>
        <taxon>Viridiplantae</taxon>
        <taxon>Streptophyta</taxon>
        <taxon>Embryophyta</taxon>
        <taxon>Tracheophyta</taxon>
        <taxon>Spermatophyta</taxon>
        <taxon>Magnoliopsida</taxon>
        <taxon>eudicotyledons</taxon>
        <taxon>Gunneridae</taxon>
        <taxon>Pentapetalae</taxon>
        <taxon>rosids</taxon>
        <taxon>fabids</taxon>
        <taxon>Rosales</taxon>
        <taxon>Rhamnaceae</taxon>
        <taxon>rhamnoid group</taxon>
        <taxon>Rhamneae</taxon>
        <taxon>Rhamnella</taxon>
    </lineage>
</organism>
<keyword evidence="7" id="KW-0732">Signal</keyword>
<keyword evidence="6 19" id="KW-0812">Transmembrane</keyword>
<evidence type="ECO:0000313" key="22">
    <source>
        <dbReference type="Proteomes" id="UP000796880"/>
    </source>
</evidence>
<comment type="subcellular location">
    <subcellularLocation>
        <location evidence="1">Membrane</location>
        <topology evidence="1">Single-pass type I membrane protein</topology>
    </subcellularLocation>
</comment>
<comment type="catalytic activity">
    <reaction evidence="17">
        <text>L-seryl-[protein] + ATP = O-phospho-L-seryl-[protein] + ADP + H(+)</text>
        <dbReference type="Rhea" id="RHEA:17989"/>
        <dbReference type="Rhea" id="RHEA-COMP:9863"/>
        <dbReference type="Rhea" id="RHEA-COMP:11604"/>
        <dbReference type="ChEBI" id="CHEBI:15378"/>
        <dbReference type="ChEBI" id="CHEBI:29999"/>
        <dbReference type="ChEBI" id="CHEBI:30616"/>
        <dbReference type="ChEBI" id="CHEBI:83421"/>
        <dbReference type="ChEBI" id="CHEBI:456216"/>
        <dbReference type="EC" id="2.7.11.1"/>
    </reaction>
</comment>
<dbReference type="SMART" id="SM00220">
    <property type="entry name" value="S_TKc"/>
    <property type="match status" value="1"/>
</dbReference>
<proteinExistence type="predicted"/>
<sequence length="664" mass="74929">MVRRQKQPCSGSKVTLNAGLLLSDPQGEQLWNSDPIVSQVDFAFMNDTGNIQLQNKNSENIWESFNHPTDTLLPTQTMEKGDSISSRLSGTNFSQGRFQLRLQPNGNLVLTSVNLPTEYTNENYYASATDNLTNPGKQLVFNESGNIVILRQNNQIVTLTEGKLVSSADYYYRATLNFDGVFTEYHPKTSKGNGNKSWTALWSIPDDICINSFVYKSSGACGFNRICRLNSERRPVCECPRGFTLLDSSDEYRGCKPDFIQDCQPTETPAEKLYMFQEMTGVDWPTSDYEALQPYDEDECKDSCLNDCMCAVAIMRNDTCWKKKLPLSNGKVDNSVGAKAFIKIRKPNAETKTPESSSSSSSKNQDALVIGGSVLLGFSVFINFLLFGAMGMGFLFIYRKKSMKSSQQDKDVSRFNLRCFAFKELIDATGGFTEELGRGSFGIVYKGVLKDTGEVVAVKKLDRTFRDSEKEFKAEVNVIGHIHHKNLVRLVGYCDEGLQRLLVYEFMSNGTLAGFLFGDMKPSWNQRTQIAFGIARGVLYLHEECSTQIIHCDIKPQNILLDEFYNARISDFGLAKLLMMEQSQTNTAIRGTKGYVAPEWFRNMPITVKVDVYSFGELLLEIICCRRSVDVEMGAEEKQFWHIGHMTAIGKALWMLWLKMTRRL</sequence>
<comment type="catalytic activity">
    <reaction evidence="16">
        <text>L-threonyl-[protein] + ATP = O-phospho-L-threonyl-[protein] + ADP + H(+)</text>
        <dbReference type="Rhea" id="RHEA:46608"/>
        <dbReference type="Rhea" id="RHEA-COMP:11060"/>
        <dbReference type="Rhea" id="RHEA-COMP:11605"/>
        <dbReference type="ChEBI" id="CHEBI:15378"/>
        <dbReference type="ChEBI" id="CHEBI:30013"/>
        <dbReference type="ChEBI" id="CHEBI:30616"/>
        <dbReference type="ChEBI" id="CHEBI:61977"/>
        <dbReference type="ChEBI" id="CHEBI:456216"/>
        <dbReference type="EC" id="2.7.11.1"/>
    </reaction>
</comment>
<keyword evidence="10 18" id="KW-0067">ATP-binding</keyword>
<evidence type="ECO:0000256" key="8">
    <source>
        <dbReference type="ARBA" id="ARBA00022741"/>
    </source>
</evidence>
<evidence type="ECO:0000256" key="15">
    <source>
        <dbReference type="ARBA" id="ARBA00023180"/>
    </source>
</evidence>
<evidence type="ECO:0000256" key="2">
    <source>
        <dbReference type="ARBA" id="ARBA00012513"/>
    </source>
</evidence>
<evidence type="ECO:0000259" key="20">
    <source>
        <dbReference type="PROSITE" id="PS50011"/>
    </source>
</evidence>
<keyword evidence="5" id="KW-0808">Transferase</keyword>
<dbReference type="InterPro" id="IPR011009">
    <property type="entry name" value="Kinase-like_dom_sf"/>
</dbReference>
<dbReference type="Pfam" id="PF00069">
    <property type="entry name" value="Pkinase"/>
    <property type="match status" value="1"/>
</dbReference>
<dbReference type="PANTHER" id="PTHR47976">
    <property type="entry name" value="G-TYPE LECTIN S-RECEPTOR-LIKE SERINE/THREONINE-PROTEIN KINASE SD2-5"/>
    <property type="match status" value="1"/>
</dbReference>
<evidence type="ECO:0000256" key="5">
    <source>
        <dbReference type="ARBA" id="ARBA00022679"/>
    </source>
</evidence>
<evidence type="ECO:0000256" key="3">
    <source>
        <dbReference type="ARBA" id="ARBA00022527"/>
    </source>
</evidence>
<evidence type="ECO:0000256" key="6">
    <source>
        <dbReference type="ARBA" id="ARBA00022692"/>
    </source>
</evidence>
<feature type="domain" description="Protein kinase" evidence="20">
    <location>
        <begin position="430"/>
        <end position="664"/>
    </location>
</feature>
<dbReference type="GO" id="GO:0004674">
    <property type="term" value="F:protein serine/threonine kinase activity"/>
    <property type="evidence" value="ECO:0007669"/>
    <property type="project" value="UniProtKB-KW"/>
</dbReference>
<keyword evidence="14" id="KW-0675">Receptor</keyword>
<dbReference type="InterPro" id="IPR008271">
    <property type="entry name" value="Ser/Thr_kinase_AS"/>
</dbReference>
<reference evidence="21" key="1">
    <citation type="submission" date="2020-03" db="EMBL/GenBank/DDBJ databases">
        <title>A high-quality chromosome-level genome assembly of a woody plant with both climbing and erect habits, Rhamnella rubrinervis.</title>
        <authorList>
            <person name="Lu Z."/>
            <person name="Yang Y."/>
            <person name="Zhu X."/>
            <person name="Sun Y."/>
        </authorList>
    </citation>
    <scope>NUCLEOTIDE SEQUENCE</scope>
    <source>
        <strain evidence="21">BYM</strain>
        <tissue evidence="21">Leaf</tissue>
    </source>
</reference>
<dbReference type="SUPFAM" id="SSF56112">
    <property type="entry name" value="Protein kinase-like (PK-like)"/>
    <property type="match status" value="1"/>
</dbReference>
<dbReference type="SUPFAM" id="SSF51110">
    <property type="entry name" value="alpha-D-mannose-specific plant lectins"/>
    <property type="match status" value="2"/>
</dbReference>
<evidence type="ECO:0000256" key="16">
    <source>
        <dbReference type="ARBA" id="ARBA00047899"/>
    </source>
</evidence>
<evidence type="ECO:0000256" key="13">
    <source>
        <dbReference type="ARBA" id="ARBA00023157"/>
    </source>
</evidence>
<keyword evidence="22" id="KW-1185">Reference proteome</keyword>